<evidence type="ECO:0008006" key="3">
    <source>
        <dbReference type="Google" id="ProtNLM"/>
    </source>
</evidence>
<dbReference type="SUPFAM" id="SSF56672">
    <property type="entry name" value="DNA/RNA polymerases"/>
    <property type="match status" value="1"/>
</dbReference>
<protein>
    <recommendedName>
        <fullName evidence="3">Reverse transcriptase domain-containing protein</fullName>
    </recommendedName>
</protein>
<evidence type="ECO:0000313" key="1">
    <source>
        <dbReference type="EMBL" id="KAG8229566.1"/>
    </source>
</evidence>
<reference evidence="1" key="2">
    <citation type="submission" date="2017-10" db="EMBL/GenBank/DDBJ databases">
        <title>Ladona fulva Genome sequencing and assembly.</title>
        <authorList>
            <person name="Murali S."/>
            <person name="Richards S."/>
            <person name="Bandaranaike D."/>
            <person name="Bellair M."/>
            <person name="Blankenburg K."/>
            <person name="Chao H."/>
            <person name="Dinh H."/>
            <person name="Doddapaneni H."/>
            <person name="Dugan-Rocha S."/>
            <person name="Elkadiri S."/>
            <person name="Gnanaolivu R."/>
            <person name="Hernandez B."/>
            <person name="Skinner E."/>
            <person name="Javaid M."/>
            <person name="Lee S."/>
            <person name="Li M."/>
            <person name="Ming W."/>
            <person name="Munidasa M."/>
            <person name="Muniz J."/>
            <person name="Nguyen L."/>
            <person name="Hughes D."/>
            <person name="Osuji N."/>
            <person name="Pu L.-L."/>
            <person name="Puazo M."/>
            <person name="Qu C."/>
            <person name="Quiroz J."/>
            <person name="Raj R."/>
            <person name="Weissenberger G."/>
            <person name="Xin Y."/>
            <person name="Zou X."/>
            <person name="Han Y."/>
            <person name="Worley K."/>
            <person name="Muzny D."/>
            <person name="Gibbs R."/>
        </authorList>
    </citation>
    <scope>NUCLEOTIDE SEQUENCE</scope>
    <source>
        <strain evidence="1">Sampled in the wild</strain>
    </source>
</reference>
<dbReference type="Gene3D" id="3.60.10.10">
    <property type="entry name" value="Endonuclease/exonuclease/phosphatase"/>
    <property type="match status" value="1"/>
</dbReference>
<dbReference type="AlphaFoldDB" id="A0A8K0P132"/>
<name>A0A8K0P132_LADFU</name>
<dbReference type="EMBL" id="KZ308435">
    <property type="protein sequence ID" value="KAG8229566.1"/>
    <property type="molecule type" value="Genomic_DNA"/>
</dbReference>
<dbReference type="OrthoDB" id="8063529at2759"/>
<reference evidence="1" key="1">
    <citation type="submission" date="2013-04" db="EMBL/GenBank/DDBJ databases">
        <authorList>
            <person name="Qu J."/>
            <person name="Murali S.C."/>
            <person name="Bandaranaike D."/>
            <person name="Bellair M."/>
            <person name="Blankenburg K."/>
            <person name="Chao H."/>
            <person name="Dinh H."/>
            <person name="Doddapaneni H."/>
            <person name="Downs B."/>
            <person name="Dugan-Rocha S."/>
            <person name="Elkadiri S."/>
            <person name="Gnanaolivu R.D."/>
            <person name="Hernandez B."/>
            <person name="Javaid M."/>
            <person name="Jayaseelan J.C."/>
            <person name="Lee S."/>
            <person name="Li M."/>
            <person name="Ming W."/>
            <person name="Munidasa M."/>
            <person name="Muniz J."/>
            <person name="Nguyen L."/>
            <person name="Ongeri F."/>
            <person name="Osuji N."/>
            <person name="Pu L.-L."/>
            <person name="Puazo M."/>
            <person name="Qu C."/>
            <person name="Quiroz J."/>
            <person name="Raj R."/>
            <person name="Weissenberger G."/>
            <person name="Xin Y."/>
            <person name="Zou X."/>
            <person name="Han Y."/>
            <person name="Richards S."/>
            <person name="Worley K."/>
            <person name="Muzny D."/>
            <person name="Gibbs R."/>
        </authorList>
    </citation>
    <scope>NUCLEOTIDE SEQUENCE</scope>
    <source>
        <strain evidence="1">Sampled in the wild</strain>
    </source>
</reference>
<sequence>MSPCQRVIAVAANGYKLINIYAPSGGGAVKRKERMNFFQNNLVKLISPSDSKIILLGDFKSILRDKDSMSNSTDILYPVEKGIKTMLSTMGLIDAQLHVKPQDTKFTRFGGKTASRLDRVHVSKDLLVQIINCETIPVWFSDHAAVITTFAGNKSTTQKHKKLNRLWKLKPHLLMKEEIKYSFEKEWAKWREMKKEKMSWMEWWSIVKRKIKSFFTYIEKVNSEEESDSIKFYNDVLFEVMGKGELTLEDFETIKDIKKWLSKKHIEQNLLKCKRYSGSNRIEKEKMSVYEYASLKKRQRLQQFPCILDENGLKHTDPENVKFAIHHHFEKIFGKEVPNPLEKEYEFISPKSMLKVEEKNYLEGDINQGEMEAVVRALPNNKSPGVDGIPYEFYKTYWSIIGEELCNVLKECFKEGRLDPEQKTGIIVLVPKIMNPQRCTDYRPVTLTTTDYKIMAKIIKGRIQSVIGNKLEKENYTVCKNTNIIDILTDVRDIIKISEKESAETRNQMEEYFEGYNRNKLEGENRKT</sequence>
<keyword evidence="2" id="KW-1185">Reference proteome</keyword>
<organism evidence="1 2">
    <name type="scientific">Ladona fulva</name>
    <name type="common">Scarce chaser dragonfly</name>
    <name type="synonym">Libellula fulva</name>
    <dbReference type="NCBI Taxonomy" id="123851"/>
    <lineage>
        <taxon>Eukaryota</taxon>
        <taxon>Metazoa</taxon>
        <taxon>Ecdysozoa</taxon>
        <taxon>Arthropoda</taxon>
        <taxon>Hexapoda</taxon>
        <taxon>Insecta</taxon>
        <taxon>Pterygota</taxon>
        <taxon>Palaeoptera</taxon>
        <taxon>Odonata</taxon>
        <taxon>Epiprocta</taxon>
        <taxon>Anisoptera</taxon>
        <taxon>Libelluloidea</taxon>
        <taxon>Libellulidae</taxon>
        <taxon>Ladona</taxon>
    </lineage>
</organism>
<dbReference type="SUPFAM" id="SSF56219">
    <property type="entry name" value="DNase I-like"/>
    <property type="match status" value="1"/>
</dbReference>
<gene>
    <name evidence="1" type="ORF">J437_LFUL009548</name>
</gene>
<evidence type="ECO:0000313" key="2">
    <source>
        <dbReference type="Proteomes" id="UP000792457"/>
    </source>
</evidence>
<dbReference type="InterPro" id="IPR043502">
    <property type="entry name" value="DNA/RNA_pol_sf"/>
</dbReference>
<dbReference type="GO" id="GO:0071897">
    <property type="term" value="P:DNA biosynthetic process"/>
    <property type="evidence" value="ECO:0007669"/>
    <property type="project" value="UniProtKB-ARBA"/>
</dbReference>
<accession>A0A8K0P132</accession>
<proteinExistence type="predicted"/>
<dbReference type="Proteomes" id="UP000792457">
    <property type="component" value="Unassembled WGS sequence"/>
</dbReference>
<dbReference type="PANTHER" id="PTHR19446">
    <property type="entry name" value="REVERSE TRANSCRIPTASES"/>
    <property type="match status" value="1"/>
</dbReference>
<dbReference type="InterPro" id="IPR036691">
    <property type="entry name" value="Endo/exonu/phosph_ase_sf"/>
</dbReference>
<comment type="caution">
    <text evidence="1">The sequence shown here is derived from an EMBL/GenBank/DDBJ whole genome shotgun (WGS) entry which is preliminary data.</text>
</comment>